<comment type="similarity">
    <text evidence="1 2">Belongs to the ArsC family.</text>
</comment>
<evidence type="ECO:0000313" key="4">
    <source>
        <dbReference type="EMBL" id="RNF59961.1"/>
    </source>
</evidence>
<dbReference type="CDD" id="cd03033">
    <property type="entry name" value="ArsC_15kD"/>
    <property type="match status" value="1"/>
</dbReference>
<dbReference type="Pfam" id="PF03960">
    <property type="entry name" value="ArsC"/>
    <property type="match status" value="1"/>
</dbReference>
<reference evidence="4" key="1">
    <citation type="submission" date="2018-10" db="EMBL/GenBank/DDBJ databases">
        <title>Acidithiobacillus sulfuriphilus sp. nov.: an extremely acidophilic sulfur-oxidizing chemolithotroph isolated from a neutral pH environment.</title>
        <authorList>
            <person name="Falagan C."/>
            <person name="Moya-Beltran A."/>
            <person name="Quatrini R."/>
            <person name="Johnson D.B."/>
        </authorList>
    </citation>
    <scope>NUCLEOTIDE SEQUENCE [LARGE SCALE GENOMIC DNA]</scope>
    <source>
        <strain evidence="4">CJ-2</strain>
    </source>
</reference>
<feature type="region of interest" description="Disordered" evidence="3">
    <location>
        <begin position="130"/>
        <end position="158"/>
    </location>
</feature>
<accession>A0A3M8QW98</accession>
<evidence type="ECO:0000256" key="3">
    <source>
        <dbReference type="SAM" id="MobiDB-lite"/>
    </source>
</evidence>
<dbReference type="Gene3D" id="3.40.30.10">
    <property type="entry name" value="Glutaredoxin"/>
    <property type="match status" value="1"/>
</dbReference>
<gene>
    <name evidence="4" type="ORF">EC580_09960</name>
</gene>
<evidence type="ECO:0008006" key="5">
    <source>
        <dbReference type="Google" id="ProtNLM"/>
    </source>
</evidence>
<dbReference type="InterPro" id="IPR006503">
    <property type="entry name" value="Nase-assoc"/>
</dbReference>
<dbReference type="PANTHER" id="PTHR30041:SF8">
    <property type="entry name" value="PROTEIN YFFB"/>
    <property type="match status" value="1"/>
</dbReference>
<sequence>MASIIFYEKPGCRNNARQKDLLRAAGHTLEVRDLLSEAWSAETLRPFFGNRAVAEWFNRAAPRVKSGEVIPEALDAGQAVALMIADPLLIRRPLMESGGRRMAGFEPEGVKMWIPLSVAGYPEIGMTAPESCRRPSPCPFPDQQMGMSADQPPVPTPA</sequence>
<protein>
    <recommendedName>
        <fullName evidence="5">Nitrogenase-associated protein</fullName>
    </recommendedName>
</protein>
<evidence type="ECO:0000256" key="2">
    <source>
        <dbReference type="PROSITE-ProRule" id="PRU01282"/>
    </source>
</evidence>
<dbReference type="RefSeq" id="WP_123104641.1">
    <property type="nucleotide sequence ID" value="NZ_CP127527.1"/>
</dbReference>
<dbReference type="InterPro" id="IPR006660">
    <property type="entry name" value="Arsenate_reductase-like"/>
</dbReference>
<dbReference type="PANTHER" id="PTHR30041">
    <property type="entry name" value="ARSENATE REDUCTASE"/>
    <property type="match status" value="1"/>
</dbReference>
<comment type="caution">
    <text evidence="4">The sequence shown here is derived from an EMBL/GenBank/DDBJ whole genome shotgun (WGS) entry which is preliminary data.</text>
</comment>
<proteinExistence type="inferred from homology"/>
<dbReference type="EMBL" id="RIZI01000178">
    <property type="protein sequence ID" value="RNF59961.1"/>
    <property type="molecule type" value="Genomic_DNA"/>
</dbReference>
<dbReference type="SUPFAM" id="SSF52833">
    <property type="entry name" value="Thioredoxin-like"/>
    <property type="match status" value="1"/>
</dbReference>
<dbReference type="NCBIfam" id="TIGR01616">
    <property type="entry name" value="nitro_assoc"/>
    <property type="match status" value="1"/>
</dbReference>
<name>A0A3M8QW98_9PROT</name>
<dbReference type="OrthoDB" id="5432555at2"/>
<dbReference type="AlphaFoldDB" id="A0A3M8QW98"/>
<dbReference type="InterPro" id="IPR036249">
    <property type="entry name" value="Thioredoxin-like_sf"/>
</dbReference>
<organism evidence="4">
    <name type="scientific">Acidithiobacillus sulfuriphilus</name>
    <dbReference type="NCBI Taxonomy" id="1867749"/>
    <lineage>
        <taxon>Bacteria</taxon>
        <taxon>Pseudomonadati</taxon>
        <taxon>Pseudomonadota</taxon>
        <taxon>Acidithiobacillia</taxon>
        <taxon>Acidithiobacillales</taxon>
        <taxon>Acidithiobacillaceae</taxon>
        <taxon>Acidithiobacillus</taxon>
    </lineage>
</organism>
<evidence type="ECO:0000256" key="1">
    <source>
        <dbReference type="ARBA" id="ARBA00007198"/>
    </source>
</evidence>
<dbReference type="PROSITE" id="PS51353">
    <property type="entry name" value="ARSC"/>
    <property type="match status" value="1"/>
</dbReference>